<comment type="caution">
    <text evidence="3">The sequence shown here is derived from an EMBL/GenBank/DDBJ whole genome shotgun (WGS) entry which is preliminary data.</text>
</comment>
<dbReference type="PANTHER" id="PTHR12341">
    <property type="entry name" value="5'-&gt;3' EXORIBONUCLEASE"/>
    <property type="match status" value="1"/>
</dbReference>
<gene>
    <name evidence="3" type="ORF">CSUI_004076</name>
</gene>
<dbReference type="Pfam" id="PF03159">
    <property type="entry name" value="XRN_N"/>
    <property type="match status" value="1"/>
</dbReference>
<feature type="compositionally biased region" description="Polar residues" evidence="1">
    <location>
        <begin position="47"/>
        <end position="60"/>
    </location>
</feature>
<reference evidence="3 4" key="1">
    <citation type="journal article" date="2017" name="Int. J. Parasitol.">
        <title>The genome of the protozoan parasite Cystoisospora suis and a reverse vaccinology approach to identify vaccine candidates.</title>
        <authorList>
            <person name="Palmieri N."/>
            <person name="Shrestha A."/>
            <person name="Ruttkowski B."/>
            <person name="Beck T."/>
            <person name="Vogl C."/>
            <person name="Tomley F."/>
            <person name="Blake D.P."/>
            <person name="Joachim A."/>
        </authorList>
    </citation>
    <scope>NUCLEOTIDE SEQUENCE [LARGE SCALE GENOMIC DNA]</scope>
    <source>
        <strain evidence="3 4">Wien I</strain>
    </source>
</reference>
<dbReference type="GO" id="GO:0004534">
    <property type="term" value="F:5'-3' RNA exonuclease activity"/>
    <property type="evidence" value="ECO:0007669"/>
    <property type="project" value="TreeGrafter"/>
</dbReference>
<proteinExistence type="predicted"/>
<sequence>MGVPTFYRWLCCRYPRVVIDVGDDHVQQMREEIRLKKEEKRMRQESCQKQQQNSSVHTPQGGQGDGKNAGEKNEKGESFSKNDATETTQQGGEKKERKEQDEGEEEEEFGYDCLYLDMNGIIHPCCHTDDGSCPSSEEEMFLSIFQYVDRIVDIIQPRQLLYMAIDGVAPRAKMNQQRTRRFKAAKDIQEEEKAYEEIKTQFLSEGREVPPKKLRWDSNVITPGTPFMHRLAKALTYYIQDRLASRPTWKHLTVIFSDATVPGEGEHKIMDYIRQQRKSPE</sequence>
<dbReference type="GO" id="GO:0003723">
    <property type="term" value="F:RNA binding"/>
    <property type="evidence" value="ECO:0007669"/>
    <property type="project" value="TreeGrafter"/>
</dbReference>
<keyword evidence="4" id="KW-1185">Reference proteome</keyword>
<feature type="compositionally biased region" description="Basic and acidic residues" evidence="1">
    <location>
        <begin position="37"/>
        <end position="46"/>
    </location>
</feature>
<dbReference type="EMBL" id="MIGC01001833">
    <property type="protein sequence ID" value="PHJ22078.1"/>
    <property type="molecule type" value="Genomic_DNA"/>
</dbReference>
<dbReference type="GO" id="GO:0005634">
    <property type="term" value="C:nucleus"/>
    <property type="evidence" value="ECO:0007669"/>
    <property type="project" value="TreeGrafter"/>
</dbReference>
<dbReference type="Gene3D" id="3.40.50.12390">
    <property type="match status" value="1"/>
</dbReference>
<dbReference type="PANTHER" id="PTHR12341:SF41">
    <property type="entry name" value="5'-3' EXORIBONUCLEASE 2"/>
    <property type="match status" value="1"/>
</dbReference>
<name>A0A2C6L1V9_9APIC</name>
<dbReference type="OrthoDB" id="329962at2759"/>
<accession>A0A2C6L1V9</accession>
<feature type="domain" description="Xrn1 N-terminal" evidence="2">
    <location>
        <begin position="1"/>
        <end position="280"/>
    </location>
</feature>
<evidence type="ECO:0000256" key="1">
    <source>
        <dbReference type="SAM" id="MobiDB-lite"/>
    </source>
</evidence>
<dbReference type="RefSeq" id="XP_067923755.1">
    <property type="nucleotide sequence ID" value="XM_068064271.1"/>
</dbReference>
<dbReference type="CDD" id="cd18673">
    <property type="entry name" value="PIN_XRN1-2-like"/>
    <property type="match status" value="1"/>
</dbReference>
<dbReference type="Proteomes" id="UP000221165">
    <property type="component" value="Unassembled WGS sequence"/>
</dbReference>
<dbReference type="AlphaFoldDB" id="A0A2C6L1V9"/>
<feature type="region of interest" description="Disordered" evidence="1">
    <location>
        <begin position="37"/>
        <end position="108"/>
    </location>
</feature>
<dbReference type="GO" id="GO:0000956">
    <property type="term" value="P:nuclear-transcribed mRNA catabolic process"/>
    <property type="evidence" value="ECO:0007669"/>
    <property type="project" value="TreeGrafter"/>
</dbReference>
<protein>
    <submittedName>
        <fullName evidence="3">5-3 exoribonuclease</fullName>
    </submittedName>
</protein>
<dbReference type="InterPro" id="IPR004859">
    <property type="entry name" value="Xrn1_N"/>
</dbReference>
<dbReference type="VEuPathDB" id="ToxoDB:CSUI_004076"/>
<organism evidence="3 4">
    <name type="scientific">Cystoisospora suis</name>
    <dbReference type="NCBI Taxonomy" id="483139"/>
    <lineage>
        <taxon>Eukaryota</taxon>
        <taxon>Sar</taxon>
        <taxon>Alveolata</taxon>
        <taxon>Apicomplexa</taxon>
        <taxon>Conoidasida</taxon>
        <taxon>Coccidia</taxon>
        <taxon>Eucoccidiorida</taxon>
        <taxon>Eimeriorina</taxon>
        <taxon>Sarcocystidae</taxon>
        <taxon>Cystoisospora</taxon>
    </lineage>
</organism>
<dbReference type="InterPro" id="IPR027073">
    <property type="entry name" value="5_3_exoribonuclease"/>
</dbReference>
<evidence type="ECO:0000313" key="3">
    <source>
        <dbReference type="EMBL" id="PHJ22078.1"/>
    </source>
</evidence>
<evidence type="ECO:0000259" key="2">
    <source>
        <dbReference type="Pfam" id="PF03159"/>
    </source>
</evidence>
<evidence type="ECO:0000313" key="4">
    <source>
        <dbReference type="Proteomes" id="UP000221165"/>
    </source>
</evidence>
<dbReference type="GeneID" id="94427482"/>
<feature type="compositionally biased region" description="Basic and acidic residues" evidence="1">
    <location>
        <begin position="68"/>
        <end position="84"/>
    </location>
</feature>